<evidence type="ECO:0000256" key="6">
    <source>
        <dbReference type="RuleBase" id="RU361277"/>
    </source>
</evidence>
<feature type="domain" description="Enoyl reductase (ER)" evidence="8">
    <location>
        <begin position="11"/>
        <end position="332"/>
    </location>
</feature>
<keyword evidence="5" id="KW-0560">Oxidoreductase</keyword>
<dbReference type="InterPro" id="IPR011032">
    <property type="entry name" value="GroES-like_sf"/>
</dbReference>
<dbReference type="InterPro" id="IPR036291">
    <property type="entry name" value="NAD(P)-bd_dom_sf"/>
</dbReference>
<sequence length="335" mass="35734">MTRQQVARLQGARDISPDTSDIPTPGPRDVVIRVAVCGICGTDLAFYRHGSTPKGAVLGHEFSGRVVAIGTDVTGVAVGRRVVVNPMHDGMGLGQVPGAFAQYVRLGNAELGRNLFELPDAITDEAGALIEPFAVGLHAVNNAKVTPDDRTVIYGAGTIGLCVLAALRARGVRDILVIDISDRRLEFARRMGATAIHNSSTGSAPAFVGSHFGTESLRYAQEPVGLASVVFDCAGVRPALRDAVHSLAPRGRLVIVADPHDNDLPNLRFVMLRELVVMGALAYESEFPEVIDLIASGKIDLSPIVTHRFPLSRITEAFRIQIDPEEAVKVLVLAD</sequence>
<dbReference type="SUPFAM" id="SSF50129">
    <property type="entry name" value="GroES-like"/>
    <property type="match status" value="1"/>
</dbReference>
<gene>
    <name evidence="9" type="ORF">FOY91_09860</name>
</gene>
<dbReference type="InterPro" id="IPR020843">
    <property type="entry name" value="ER"/>
</dbReference>
<dbReference type="Pfam" id="PF00107">
    <property type="entry name" value="ADH_zinc_N"/>
    <property type="match status" value="1"/>
</dbReference>
<proteinExistence type="inferred from homology"/>
<dbReference type="RefSeq" id="WP_145150772.1">
    <property type="nucleotide sequence ID" value="NZ_VNIM01000033.1"/>
</dbReference>
<comment type="similarity">
    <text evidence="2 6">Belongs to the zinc-containing alcohol dehydrogenase family.</text>
</comment>
<evidence type="ECO:0000256" key="4">
    <source>
        <dbReference type="ARBA" id="ARBA00022833"/>
    </source>
</evidence>
<dbReference type="PROSITE" id="PS00059">
    <property type="entry name" value="ADH_ZINC"/>
    <property type="match status" value="1"/>
</dbReference>
<evidence type="ECO:0000259" key="8">
    <source>
        <dbReference type="SMART" id="SM00829"/>
    </source>
</evidence>
<dbReference type="OrthoDB" id="9773078at2"/>
<protein>
    <submittedName>
        <fullName evidence="9">Zinc-binding dehydrogenase</fullName>
    </submittedName>
</protein>
<dbReference type="EMBL" id="VNIM01000033">
    <property type="protein sequence ID" value="TVV74476.1"/>
    <property type="molecule type" value="Genomic_DNA"/>
</dbReference>
<comment type="caution">
    <text evidence="9">The sequence shown here is derived from an EMBL/GenBank/DDBJ whole genome shotgun (WGS) entry which is preliminary data.</text>
</comment>
<keyword evidence="4 6" id="KW-0862">Zinc</keyword>
<comment type="cofactor">
    <cofactor evidence="1 6">
        <name>Zn(2+)</name>
        <dbReference type="ChEBI" id="CHEBI:29105"/>
    </cofactor>
</comment>
<dbReference type="InterPro" id="IPR002328">
    <property type="entry name" value="ADH_Zn_CS"/>
</dbReference>
<keyword evidence="10" id="KW-1185">Reference proteome</keyword>
<evidence type="ECO:0000256" key="3">
    <source>
        <dbReference type="ARBA" id="ARBA00022723"/>
    </source>
</evidence>
<dbReference type="Proteomes" id="UP000318681">
    <property type="component" value="Unassembled WGS sequence"/>
</dbReference>
<organism evidence="9 10">
    <name type="scientific">Alterirhizorhabdus solaris</name>
    <dbReference type="NCBI Taxonomy" id="2529389"/>
    <lineage>
        <taxon>Bacteria</taxon>
        <taxon>Pseudomonadati</taxon>
        <taxon>Pseudomonadota</taxon>
        <taxon>Alphaproteobacteria</taxon>
        <taxon>Sphingomonadales</taxon>
        <taxon>Rhizorhabdaceae</taxon>
        <taxon>Alterirhizorhabdus</taxon>
    </lineage>
</organism>
<evidence type="ECO:0000256" key="1">
    <source>
        <dbReference type="ARBA" id="ARBA00001947"/>
    </source>
</evidence>
<name>A0A558R524_9SPHN</name>
<keyword evidence="3 6" id="KW-0479">Metal-binding</keyword>
<dbReference type="PANTHER" id="PTHR43161:SF23">
    <property type="entry name" value="(R,R)-BUTANEDIOL DEHYDROGENASE-RELATED"/>
    <property type="match status" value="1"/>
</dbReference>
<accession>A0A558R524</accession>
<evidence type="ECO:0000256" key="2">
    <source>
        <dbReference type="ARBA" id="ARBA00008072"/>
    </source>
</evidence>
<dbReference type="PANTHER" id="PTHR43161">
    <property type="entry name" value="SORBITOL DEHYDROGENASE"/>
    <property type="match status" value="1"/>
</dbReference>
<reference evidence="9 10" key="1">
    <citation type="submission" date="2019-07" db="EMBL/GenBank/DDBJ databases">
        <title>Sphingomonas solaris sp. nov., isolated from a solar panel from Boston, Massachusetts.</title>
        <authorList>
            <person name="Tanner K."/>
            <person name="Pascual J."/>
            <person name="Mancuso C."/>
            <person name="Pereto J."/>
            <person name="Khalil A."/>
            <person name="Vilanova C."/>
        </authorList>
    </citation>
    <scope>NUCLEOTIDE SEQUENCE [LARGE SCALE GENOMIC DNA]</scope>
    <source>
        <strain evidence="9 10">R4DWN</strain>
    </source>
</reference>
<feature type="region of interest" description="Disordered" evidence="7">
    <location>
        <begin position="1"/>
        <end position="26"/>
    </location>
</feature>
<dbReference type="SMART" id="SM00829">
    <property type="entry name" value="PKS_ER"/>
    <property type="match status" value="1"/>
</dbReference>
<evidence type="ECO:0000256" key="5">
    <source>
        <dbReference type="ARBA" id="ARBA00023002"/>
    </source>
</evidence>
<dbReference type="GO" id="GO:0008270">
    <property type="term" value="F:zinc ion binding"/>
    <property type="evidence" value="ECO:0007669"/>
    <property type="project" value="InterPro"/>
</dbReference>
<evidence type="ECO:0000313" key="9">
    <source>
        <dbReference type="EMBL" id="TVV74476.1"/>
    </source>
</evidence>
<dbReference type="InterPro" id="IPR013154">
    <property type="entry name" value="ADH-like_N"/>
</dbReference>
<dbReference type="GO" id="GO:0016616">
    <property type="term" value="F:oxidoreductase activity, acting on the CH-OH group of donors, NAD or NADP as acceptor"/>
    <property type="evidence" value="ECO:0007669"/>
    <property type="project" value="UniProtKB-ARBA"/>
</dbReference>
<dbReference type="AlphaFoldDB" id="A0A558R524"/>
<dbReference type="Gene3D" id="3.40.50.720">
    <property type="entry name" value="NAD(P)-binding Rossmann-like Domain"/>
    <property type="match status" value="1"/>
</dbReference>
<evidence type="ECO:0000313" key="10">
    <source>
        <dbReference type="Proteomes" id="UP000318681"/>
    </source>
</evidence>
<dbReference type="Pfam" id="PF08240">
    <property type="entry name" value="ADH_N"/>
    <property type="match status" value="1"/>
</dbReference>
<dbReference type="Gene3D" id="3.90.180.10">
    <property type="entry name" value="Medium-chain alcohol dehydrogenases, catalytic domain"/>
    <property type="match status" value="2"/>
</dbReference>
<dbReference type="InterPro" id="IPR013149">
    <property type="entry name" value="ADH-like_C"/>
</dbReference>
<evidence type="ECO:0000256" key="7">
    <source>
        <dbReference type="SAM" id="MobiDB-lite"/>
    </source>
</evidence>
<dbReference type="SUPFAM" id="SSF51735">
    <property type="entry name" value="NAD(P)-binding Rossmann-fold domains"/>
    <property type="match status" value="1"/>
</dbReference>